<evidence type="ECO:0000259" key="3">
    <source>
        <dbReference type="Pfam" id="PF14200"/>
    </source>
</evidence>
<dbReference type="SUPFAM" id="SSF50370">
    <property type="entry name" value="Ricin B-like lectins"/>
    <property type="match status" value="1"/>
</dbReference>
<dbReference type="Pfam" id="PF14200">
    <property type="entry name" value="RicinB_lectin_2"/>
    <property type="match status" value="1"/>
</dbReference>
<dbReference type="InterPro" id="IPR000772">
    <property type="entry name" value="Ricin_B_lectin"/>
</dbReference>
<sequence length="464" mass="50208">MSTWASLEPAATTVDPGSSTTVRLRIRNTSDVVEEYRVNPVGDLAPHIRVEPSVLRLYPGTTGTAEVTLSPPRTPDVPAGPNPFALEITPAEHPDQVAVPEGNLTVTPFHEVRAELVPGSVRGRWRGRPQLAVDNLGNTEVTASLRGHDQASDLRYDMRPNTVQIPPGRARFVRLGLRPSRFLWAGREQKHDYTVDVQRAGAKPVAAQGQYVQPALFAGWLSRLLMLLVMLLVAFIVLWFTFRPSISTAASPQPNNSPAGAVVAPSNSVPPPPSPTPQKSPDGNQNGGAPSPRVPSNPNAARGQHADERQVTLESGQNLYLVTGREPMGDGSAFLTAPWDSQSWSNTYYSVFRYPDNSVGIEVLRRPGSVMEEQPNPNMQPLHDIQLSNGVQDLKNGNINSAQRWNLVPVGGGYFQIVNQKTGDCLTDDTSLPVNPDAAGFAAGRPCANGVTDQQRWKFTPAGN</sequence>
<keyword evidence="2" id="KW-1133">Transmembrane helix</keyword>
<feature type="transmembrane region" description="Helical" evidence="2">
    <location>
        <begin position="224"/>
        <end position="242"/>
    </location>
</feature>
<reference evidence="4 5" key="1">
    <citation type="submission" date="2023-03" db="EMBL/GenBank/DDBJ databases">
        <title>Draft genome sequence of Streptomyces sp. RB6PN23 isolated from peat swamp forest in Thailand.</title>
        <authorList>
            <person name="Klaysubun C."/>
            <person name="Duangmal K."/>
        </authorList>
    </citation>
    <scope>NUCLEOTIDE SEQUENCE [LARGE SCALE GENOMIC DNA]</scope>
    <source>
        <strain evidence="4 5">RB6PN23</strain>
    </source>
</reference>
<name>A0ABT5ZLL2_9ACTN</name>
<feature type="domain" description="Ricin B lectin" evidence="3">
    <location>
        <begin position="402"/>
        <end position="463"/>
    </location>
</feature>
<feature type="compositionally biased region" description="Polar residues" evidence="1">
    <location>
        <begin position="282"/>
        <end position="299"/>
    </location>
</feature>
<dbReference type="EMBL" id="JARJBC010000008">
    <property type="protein sequence ID" value="MDF3290591.1"/>
    <property type="molecule type" value="Genomic_DNA"/>
</dbReference>
<dbReference type="RefSeq" id="WP_276093984.1">
    <property type="nucleotide sequence ID" value="NZ_JARJBC010000008.1"/>
</dbReference>
<comment type="caution">
    <text evidence="4">The sequence shown here is derived from an EMBL/GenBank/DDBJ whole genome shotgun (WGS) entry which is preliminary data.</text>
</comment>
<dbReference type="Gene3D" id="2.80.10.50">
    <property type="match status" value="1"/>
</dbReference>
<proteinExistence type="predicted"/>
<evidence type="ECO:0000313" key="4">
    <source>
        <dbReference type="EMBL" id="MDF3290591.1"/>
    </source>
</evidence>
<keyword evidence="2" id="KW-0812">Transmembrane</keyword>
<dbReference type="Proteomes" id="UP001216579">
    <property type="component" value="Unassembled WGS sequence"/>
</dbReference>
<feature type="region of interest" description="Disordered" evidence="1">
    <location>
        <begin position="249"/>
        <end position="312"/>
    </location>
</feature>
<evidence type="ECO:0000256" key="1">
    <source>
        <dbReference type="SAM" id="MobiDB-lite"/>
    </source>
</evidence>
<evidence type="ECO:0000256" key="2">
    <source>
        <dbReference type="SAM" id="Phobius"/>
    </source>
</evidence>
<evidence type="ECO:0000313" key="5">
    <source>
        <dbReference type="Proteomes" id="UP001216579"/>
    </source>
</evidence>
<gene>
    <name evidence="4" type="ORF">P3G67_15305</name>
</gene>
<feature type="compositionally biased region" description="Low complexity" evidence="1">
    <location>
        <begin position="257"/>
        <end position="267"/>
    </location>
</feature>
<feature type="compositionally biased region" description="Pro residues" evidence="1">
    <location>
        <begin position="268"/>
        <end position="278"/>
    </location>
</feature>
<keyword evidence="5" id="KW-1185">Reference proteome</keyword>
<organism evidence="4 5">
    <name type="scientific">Streptomyces silvisoli</name>
    <dbReference type="NCBI Taxonomy" id="3034235"/>
    <lineage>
        <taxon>Bacteria</taxon>
        <taxon>Bacillati</taxon>
        <taxon>Actinomycetota</taxon>
        <taxon>Actinomycetes</taxon>
        <taxon>Kitasatosporales</taxon>
        <taxon>Streptomycetaceae</taxon>
        <taxon>Streptomyces</taxon>
    </lineage>
</organism>
<dbReference type="PROSITE" id="PS50231">
    <property type="entry name" value="RICIN_B_LECTIN"/>
    <property type="match status" value="1"/>
</dbReference>
<keyword evidence="2" id="KW-0472">Membrane</keyword>
<dbReference type="InterPro" id="IPR035992">
    <property type="entry name" value="Ricin_B-like_lectins"/>
</dbReference>
<accession>A0ABT5ZLL2</accession>
<protein>
    <submittedName>
        <fullName evidence="4">RICIN domain-containing protein</fullName>
    </submittedName>
</protein>